<reference evidence="2 3" key="1">
    <citation type="submission" date="2011-01" db="EMBL/GenBank/DDBJ databases">
        <authorList>
            <person name="Durkin A.S."/>
            <person name="Madupu R."/>
            <person name="Torralba M."/>
            <person name="Gillis M."/>
            <person name="Methe B."/>
            <person name="Sutton G."/>
            <person name="Nelson K.E."/>
        </authorList>
    </citation>
    <scope>NUCLEOTIDE SEQUENCE [LARGE SCALE GENOMIC DNA]</scope>
    <source>
        <strain evidence="2 3">ACS-065-V-Col13</strain>
    </source>
</reference>
<feature type="transmembrane region" description="Helical" evidence="1">
    <location>
        <begin position="160"/>
        <end position="180"/>
    </location>
</feature>
<dbReference type="RefSeq" id="WP_004835290.1">
    <property type="nucleotide sequence ID" value="NZ_AEXM01000028.1"/>
</dbReference>
<dbReference type="STRING" id="879305.HMPREF9290_0619"/>
<evidence type="ECO:0000313" key="3">
    <source>
        <dbReference type="Proteomes" id="UP000005286"/>
    </source>
</evidence>
<dbReference type="InterPro" id="IPR010374">
    <property type="entry name" value="DUF969"/>
</dbReference>
<name>F0GWX0_9FIRM</name>
<feature type="transmembrane region" description="Helical" evidence="1">
    <location>
        <begin position="192"/>
        <end position="212"/>
    </location>
</feature>
<dbReference type="eggNOG" id="COG3819">
    <property type="taxonomic scope" value="Bacteria"/>
</dbReference>
<proteinExistence type="predicted"/>
<dbReference type="Pfam" id="PF06149">
    <property type="entry name" value="DUF969"/>
    <property type="match status" value="1"/>
</dbReference>
<keyword evidence="3" id="KW-1185">Reference proteome</keyword>
<keyword evidence="1" id="KW-0472">Membrane</keyword>
<evidence type="ECO:0000256" key="1">
    <source>
        <dbReference type="SAM" id="Phobius"/>
    </source>
</evidence>
<dbReference type="AlphaFoldDB" id="F0GWX0"/>
<keyword evidence="1" id="KW-1133">Transmembrane helix</keyword>
<dbReference type="EMBL" id="AEXM01000028">
    <property type="protein sequence ID" value="EGC81708.1"/>
    <property type="molecule type" value="Genomic_DNA"/>
</dbReference>
<accession>F0GWX0</accession>
<evidence type="ECO:0008006" key="4">
    <source>
        <dbReference type="Google" id="ProtNLM"/>
    </source>
</evidence>
<organism evidence="2 3">
    <name type="scientific">Anaerococcus prevotii ACS-065-V-Col13</name>
    <dbReference type="NCBI Taxonomy" id="879305"/>
    <lineage>
        <taxon>Bacteria</taxon>
        <taxon>Bacillati</taxon>
        <taxon>Bacillota</taxon>
        <taxon>Tissierellia</taxon>
        <taxon>Tissierellales</taxon>
        <taxon>Peptoniphilaceae</taxon>
        <taxon>Anaerococcus</taxon>
    </lineage>
</organism>
<feature type="transmembrane region" description="Helical" evidence="1">
    <location>
        <begin position="7"/>
        <end position="32"/>
    </location>
</feature>
<evidence type="ECO:0000313" key="2">
    <source>
        <dbReference type="EMBL" id="EGC81708.1"/>
    </source>
</evidence>
<gene>
    <name evidence="2" type="ORF">HMPREF9290_0619</name>
</gene>
<keyword evidence="1" id="KW-0812">Transmembrane</keyword>
<feature type="transmembrane region" description="Helical" evidence="1">
    <location>
        <begin position="52"/>
        <end position="70"/>
    </location>
</feature>
<dbReference type="Proteomes" id="UP000005286">
    <property type="component" value="Unassembled WGS sequence"/>
</dbReference>
<sequence>MEYIKLIGILIIVLGFIFKLNIIFTVVLSGFITALVSGLSVGEFLSILGESFVSQRIVTIFIITLPVIGLSEEHGLKQVAENIVKKRENLSAGALLTVYLAFRELAGFLSMRIYGLVQFVRPIIFPMAEASAEKKHGKLSDSQREKLKARAASMENFGNFFAQNTFVGAAGVLMMVGTMAELGYEVTNIELAQYSIPIALITLALGVIKNIIDDKKIKGGKDE</sequence>
<dbReference type="PATRIC" id="fig|879305.3.peg.1308"/>
<comment type="caution">
    <text evidence="2">The sequence shown here is derived from an EMBL/GenBank/DDBJ whole genome shotgun (WGS) entry which is preliminary data.</text>
</comment>
<protein>
    <recommendedName>
        <fullName evidence="4">DUF969 domain-containing protein</fullName>
    </recommendedName>
</protein>